<evidence type="ECO:0000313" key="3">
    <source>
        <dbReference type="EMBL" id="KAH7130788.1"/>
    </source>
</evidence>
<feature type="transmembrane region" description="Helical" evidence="2">
    <location>
        <begin position="126"/>
        <end position="150"/>
    </location>
</feature>
<dbReference type="PANTHER" id="PTHR16861">
    <property type="entry name" value="GLYCOPROTEIN 38"/>
    <property type="match status" value="1"/>
</dbReference>
<name>A0A9P9IPZ8_9PLEO</name>
<dbReference type="OrthoDB" id="5421765at2759"/>
<accession>A0A9P9IPZ8</accession>
<evidence type="ECO:0000256" key="2">
    <source>
        <dbReference type="SAM" id="Phobius"/>
    </source>
</evidence>
<dbReference type="CDD" id="cd12087">
    <property type="entry name" value="TM_EGFR-like"/>
    <property type="match status" value="1"/>
</dbReference>
<proteinExistence type="predicted"/>
<dbReference type="Proteomes" id="UP000700596">
    <property type="component" value="Unassembled WGS sequence"/>
</dbReference>
<dbReference type="PANTHER" id="PTHR16861:SF4">
    <property type="entry name" value="SH3 DOMAIN PROTEIN (AFU_ORTHOLOGUE AFUA_1G13610)"/>
    <property type="match status" value="1"/>
</dbReference>
<keyword evidence="2" id="KW-0812">Transmembrane</keyword>
<keyword evidence="4" id="KW-1185">Reference proteome</keyword>
<keyword evidence="2" id="KW-0472">Membrane</keyword>
<feature type="region of interest" description="Disordered" evidence="1">
    <location>
        <begin position="43"/>
        <end position="118"/>
    </location>
</feature>
<keyword evidence="2" id="KW-1133">Transmembrane helix</keyword>
<reference evidence="3" key="1">
    <citation type="journal article" date="2021" name="Nat. Commun.">
        <title>Genetic determinants of endophytism in the Arabidopsis root mycobiome.</title>
        <authorList>
            <person name="Mesny F."/>
            <person name="Miyauchi S."/>
            <person name="Thiergart T."/>
            <person name="Pickel B."/>
            <person name="Atanasova L."/>
            <person name="Karlsson M."/>
            <person name="Huettel B."/>
            <person name="Barry K.W."/>
            <person name="Haridas S."/>
            <person name="Chen C."/>
            <person name="Bauer D."/>
            <person name="Andreopoulos W."/>
            <person name="Pangilinan J."/>
            <person name="LaButti K."/>
            <person name="Riley R."/>
            <person name="Lipzen A."/>
            <person name="Clum A."/>
            <person name="Drula E."/>
            <person name="Henrissat B."/>
            <person name="Kohler A."/>
            <person name="Grigoriev I.V."/>
            <person name="Martin F.M."/>
            <person name="Hacquard S."/>
        </authorList>
    </citation>
    <scope>NUCLEOTIDE SEQUENCE</scope>
    <source>
        <strain evidence="3">MPI-CAGE-CH-0243</strain>
    </source>
</reference>
<gene>
    <name evidence="3" type="ORF">B0J11DRAFT_524101</name>
</gene>
<feature type="compositionally biased region" description="Low complexity" evidence="1">
    <location>
        <begin position="92"/>
        <end position="113"/>
    </location>
</feature>
<protein>
    <submittedName>
        <fullName evidence="3">Uncharacterized protein</fullName>
    </submittedName>
</protein>
<sequence>MACFEANPNIPTCGSTSIPPVSTPTLIPSATIAPIASPPSVGTTLSSLSPSITNVSQWTPPSSLGQPTPNKTPVGEPPVASKSTPISPSPPGTSSISGTGAAANATTSNQAPSKQISSGNSLGSGAVAGIAIAMLIVGAVISGLVFFFLLRRQKKKQLSSYYNQHASYTQHSAPYEKTPTVAASALPRSVEELLPQPAEDDALTGQISKIRDNIKNHVRTYYEFGPVDANIVETHLHDLAQATGMNHVTLHNALLNPSTRNDSLRLFVSWIILSRCTGDRQPTLLPGEVAGFSFPKAGQDQRSDGLYSKWKVLTAALIQHGREGEVQSSAPRSQNFDQTIADLDSVLVPFVRVGVDGGQRRRNLDMILSRSADFAFLLFMQPGSFRFDFGGHQGGLVVFPSLIQTAGDQGQVLNPPRLLSEQEVVASTGL</sequence>
<comment type="caution">
    <text evidence="3">The sequence shown here is derived from an EMBL/GenBank/DDBJ whole genome shotgun (WGS) entry which is preliminary data.</text>
</comment>
<dbReference type="AlphaFoldDB" id="A0A9P9IPZ8"/>
<evidence type="ECO:0000256" key="1">
    <source>
        <dbReference type="SAM" id="MobiDB-lite"/>
    </source>
</evidence>
<evidence type="ECO:0000313" key="4">
    <source>
        <dbReference type="Proteomes" id="UP000700596"/>
    </source>
</evidence>
<organism evidence="3 4">
    <name type="scientific">Dendryphion nanum</name>
    <dbReference type="NCBI Taxonomy" id="256645"/>
    <lineage>
        <taxon>Eukaryota</taxon>
        <taxon>Fungi</taxon>
        <taxon>Dikarya</taxon>
        <taxon>Ascomycota</taxon>
        <taxon>Pezizomycotina</taxon>
        <taxon>Dothideomycetes</taxon>
        <taxon>Pleosporomycetidae</taxon>
        <taxon>Pleosporales</taxon>
        <taxon>Torulaceae</taxon>
        <taxon>Dendryphion</taxon>
    </lineage>
</organism>
<feature type="compositionally biased region" description="Polar residues" evidence="1">
    <location>
        <begin position="43"/>
        <end position="71"/>
    </location>
</feature>
<dbReference type="EMBL" id="JAGMWT010000004">
    <property type="protein sequence ID" value="KAH7130788.1"/>
    <property type="molecule type" value="Genomic_DNA"/>
</dbReference>